<dbReference type="InterPro" id="IPR050097">
    <property type="entry name" value="Ferredoxin-NADP_redctase_2"/>
</dbReference>
<sequence length="362" mass="38890">MTSNQVGGKDEGRSKKPSHSQVIVIGSGPAGHTAAIYLARANLEPVMFEGMLANGLAPGGQLTTTTDVENFPGFPEGIGGPEMMDLFRAQSIRFGTKIYTETVSRVDLSSRPFKYWREGSEGLEPETADSIIIATGASARRLNLPGEEIYWQAGISACAVCDGAVPIFRDKPLAVIGGGDSACEEATYLTKYASHVYVIVRRDQLRASKVMAKRLLSHKKVTVIWNAVTLEARGDGNLLQSILIKDIKSSEERELEVNGLFYAIGHKPATQLVNGQLETDSDGYIITKPGTSETSVRGVFAAGDVQDKKYRQAITSAGTGCIAALECERFLAEEEALGKDGDPVVPQQGYLGTDNKDGIKTK</sequence>
<organism evidence="12 13">
    <name type="scientific">Phakopsora pachyrhizi</name>
    <name type="common">Asian soybean rust disease fungus</name>
    <dbReference type="NCBI Taxonomy" id="170000"/>
    <lineage>
        <taxon>Eukaryota</taxon>
        <taxon>Fungi</taxon>
        <taxon>Dikarya</taxon>
        <taxon>Basidiomycota</taxon>
        <taxon>Pucciniomycotina</taxon>
        <taxon>Pucciniomycetes</taxon>
        <taxon>Pucciniales</taxon>
        <taxon>Phakopsoraceae</taxon>
        <taxon>Phakopsora</taxon>
    </lineage>
</organism>
<dbReference type="PRINTS" id="PR00368">
    <property type="entry name" value="FADPNR"/>
</dbReference>
<feature type="domain" description="FAD/NAD(P)-binding" evidence="11">
    <location>
        <begin position="21"/>
        <end position="319"/>
    </location>
</feature>
<dbReference type="PANTHER" id="PTHR48105">
    <property type="entry name" value="THIOREDOXIN REDUCTASE 1-RELATED-RELATED"/>
    <property type="match status" value="1"/>
</dbReference>
<protein>
    <recommendedName>
        <fullName evidence="8">Thioredoxin reductase</fullName>
        <ecNumber evidence="8">1.8.1.9</ecNumber>
    </recommendedName>
</protein>
<dbReference type="InterPro" id="IPR005982">
    <property type="entry name" value="Thioredox_Rdtase"/>
</dbReference>
<evidence type="ECO:0000256" key="3">
    <source>
        <dbReference type="ARBA" id="ARBA00022827"/>
    </source>
</evidence>
<dbReference type="GO" id="GO:0004791">
    <property type="term" value="F:thioredoxin-disulfide reductase (NADPH) activity"/>
    <property type="evidence" value="ECO:0007669"/>
    <property type="project" value="UniProtKB-UniRule"/>
</dbReference>
<dbReference type="InterPro" id="IPR008255">
    <property type="entry name" value="Pyr_nucl-diS_OxRdtase_2_AS"/>
</dbReference>
<evidence type="ECO:0000256" key="5">
    <source>
        <dbReference type="ARBA" id="ARBA00023002"/>
    </source>
</evidence>
<dbReference type="Pfam" id="PF07992">
    <property type="entry name" value="Pyr_redox_2"/>
    <property type="match status" value="1"/>
</dbReference>
<comment type="caution">
    <text evidence="12">The sequence shown here is derived from an EMBL/GenBank/DDBJ whole genome shotgun (WGS) entry which is preliminary data.</text>
</comment>
<comment type="subunit">
    <text evidence="8">Homodimer.</text>
</comment>
<keyword evidence="7 8" id="KW-0676">Redox-active center</keyword>
<dbReference type="GO" id="GO:0005737">
    <property type="term" value="C:cytoplasm"/>
    <property type="evidence" value="ECO:0007669"/>
    <property type="project" value="InterPro"/>
</dbReference>
<reference evidence="12" key="1">
    <citation type="submission" date="2022-06" db="EMBL/GenBank/DDBJ databases">
        <authorList>
            <consortium name="SYNGENTA / RWTH Aachen University"/>
        </authorList>
    </citation>
    <scope>NUCLEOTIDE SEQUENCE</scope>
</reference>
<dbReference type="EC" id="1.8.1.9" evidence="8"/>
<comment type="similarity">
    <text evidence="1 8">Belongs to the class-II pyridine nucleotide-disulfide oxidoreductase family.</text>
</comment>
<dbReference type="PRINTS" id="PR00469">
    <property type="entry name" value="PNDRDTASEII"/>
</dbReference>
<comment type="cofactor">
    <cofactor evidence="9">
        <name>FAD</name>
        <dbReference type="ChEBI" id="CHEBI:57692"/>
    </cofactor>
    <text evidence="9">Binds 1 FAD per subunit.</text>
</comment>
<dbReference type="Proteomes" id="UP001153365">
    <property type="component" value="Unassembled WGS sequence"/>
</dbReference>
<evidence type="ECO:0000256" key="7">
    <source>
        <dbReference type="ARBA" id="ARBA00023284"/>
    </source>
</evidence>
<evidence type="ECO:0000313" key="13">
    <source>
        <dbReference type="Proteomes" id="UP001153365"/>
    </source>
</evidence>
<evidence type="ECO:0000256" key="10">
    <source>
        <dbReference type="SAM" id="MobiDB-lite"/>
    </source>
</evidence>
<dbReference type="GO" id="GO:0019430">
    <property type="term" value="P:removal of superoxide radicals"/>
    <property type="evidence" value="ECO:0007669"/>
    <property type="project" value="UniProtKB-UniRule"/>
</dbReference>
<keyword evidence="6" id="KW-1015">Disulfide bond</keyword>
<accession>A0AAV0B5K4</accession>
<feature type="region of interest" description="Disordered" evidence="10">
    <location>
        <begin position="336"/>
        <end position="362"/>
    </location>
</feature>
<evidence type="ECO:0000256" key="2">
    <source>
        <dbReference type="ARBA" id="ARBA00022630"/>
    </source>
</evidence>
<keyword evidence="3 8" id="KW-0274">FAD</keyword>
<comment type="catalytic activity">
    <reaction evidence="8">
        <text>[thioredoxin]-dithiol + NADP(+) = [thioredoxin]-disulfide + NADPH + H(+)</text>
        <dbReference type="Rhea" id="RHEA:20345"/>
        <dbReference type="Rhea" id="RHEA-COMP:10698"/>
        <dbReference type="Rhea" id="RHEA-COMP:10700"/>
        <dbReference type="ChEBI" id="CHEBI:15378"/>
        <dbReference type="ChEBI" id="CHEBI:29950"/>
        <dbReference type="ChEBI" id="CHEBI:50058"/>
        <dbReference type="ChEBI" id="CHEBI:57783"/>
        <dbReference type="ChEBI" id="CHEBI:58349"/>
        <dbReference type="EC" id="1.8.1.9"/>
    </reaction>
</comment>
<name>A0AAV0B5K4_PHAPC</name>
<dbReference type="Gene3D" id="3.50.50.60">
    <property type="entry name" value="FAD/NAD(P)-binding domain"/>
    <property type="match status" value="2"/>
</dbReference>
<feature type="region of interest" description="Disordered" evidence="10">
    <location>
        <begin position="1"/>
        <end position="20"/>
    </location>
</feature>
<evidence type="ECO:0000256" key="4">
    <source>
        <dbReference type="ARBA" id="ARBA00022857"/>
    </source>
</evidence>
<dbReference type="SUPFAM" id="SSF51905">
    <property type="entry name" value="FAD/NAD(P)-binding domain"/>
    <property type="match status" value="1"/>
</dbReference>
<dbReference type="AlphaFoldDB" id="A0AAV0B5K4"/>
<keyword evidence="5 8" id="KW-0560">Oxidoreductase</keyword>
<dbReference type="PROSITE" id="PS00573">
    <property type="entry name" value="PYRIDINE_REDOX_2"/>
    <property type="match status" value="1"/>
</dbReference>
<dbReference type="FunFam" id="3.50.50.60:FF:000064">
    <property type="entry name" value="Thioredoxin reductase"/>
    <property type="match status" value="1"/>
</dbReference>
<evidence type="ECO:0000256" key="8">
    <source>
        <dbReference type="RuleBase" id="RU003880"/>
    </source>
</evidence>
<dbReference type="InterPro" id="IPR023753">
    <property type="entry name" value="FAD/NAD-binding_dom"/>
</dbReference>
<keyword evidence="4 9" id="KW-0521">NADP</keyword>
<evidence type="ECO:0000256" key="6">
    <source>
        <dbReference type="ARBA" id="ARBA00023157"/>
    </source>
</evidence>
<dbReference type="NCBIfam" id="TIGR01292">
    <property type="entry name" value="TRX_reduct"/>
    <property type="match status" value="1"/>
</dbReference>
<dbReference type="InterPro" id="IPR036188">
    <property type="entry name" value="FAD/NAD-bd_sf"/>
</dbReference>
<keyword evidence="13" id="KW-1185">Reference proteome</keyword>
<evidence type="ECO:0000256" key="1">
    <source>
        <dbReference type="ARBA" id="ARBA00009333"/>
    </source>
</evidence>
<evidence type="ECO:0000259" key="11">
    <source>
        <dbReference type="Pfam" id="PF07992"/>
    </source>
</evidence>
<gene>
    <name evidence="12" type="ORF">PPACK8108_LOCUS13860</name>
</gene>
<keyword evidence="2 8" id="KW-0285">Flavoprotein</keyword>
<evidence type="ECO:0000313" key="12">
    <source>
        <dbReference type="EMBL" id="CAH7681274.1"/>
    </source>
</evidence>
<evidence type="ECO:0000256" key="9">
    <source>
        <dbReference type="RuleBase" id="RU003881"/>
    </source>
</evidence>
<dbReference type="EMBL" id="CALTRL010003499">
    <property type="protein sequence ID" value="CAH7681274.1"/>
    <property type="molecule type" value="Genomic_DNA"/>
</dbReference>
<proteinExistence type="inferred from homology"/>